<reference evidence="2 3" key="1">
    <citation type="journal article" date="2019" name="Int. J. Syst. Evol. Microbiol.">
        <title>The Global Catalogue of Microorganisms (GCM) 10K type strain sequencing project: providing services to taxonomists for standard genome sequencing and annotation.</title>
        <authorList>
            <consortium name="The Broad Institute Genomics Platform"/>
            <consortium name="The Broad Institute Genome Sequencing Center for Infectious Disease"/>
            <person name="Wu L."/>
            <person name="Ma J."/>
        </authorList>
    </citation>
    <scope>NUCLEOTIDE SEQUENCE [LARGE SCALE GENOMIC DNA]</scope>
    <source>
        <strain evidence="2 3">JCM 14331</strain>
    </source>
</reference>
<keyword evidence="3" id="KW-1185">Reference proteome</keyword>
<gene>
    <name evidence="2" type="ORF">GCM10009098_21090</name>
</gene>
<dbReference type="Proteomes" id="UP001501169">
    <property type="component" value="Unassembled WGS sequence"/>
</dbReference>
<dbReference type="CDD" id="cd00130">
    <property type="entry name" value="PAS"/>
    <property type="match status" value="1"/>
</dbReference>
<accession>A0ABN1DW05</accession>
<protein>
    <recommendedName>
        <fullName evidence="1">PAS domain-containing protein</fullName>
    </recommendedName>
</protein>
<dbReference type="PANTHER" id="PTHR31600">
    <property type="entry name" value="TINY MACROCYSTS PROTEIN B-RELATED"/>
    <property type="match status" value="1"/>
</dbReference>
<feature type="domain" description="PAS" evidence="1">
    <location>
        <begin position="13"/>
        <end position="76"/>
    </location>
</feature>
<dbReference type="SMART" id="SM00091">
    <property type="entry name" value="PAS"/>
    <property type="match status" value="1"/>
</dbReference>
<dbReference type="Gene3D" id="3.30.450.20">
    <property type="entry name" value="PAS domain"/>
    <property type="match status" value="1"/>
</dbReference>
<dbReference type="InterPro" id="IPR035965">
    <property type="entry name" value="PAS-like_dom_sf"/>
</dbReference>
<dbReference type="EMBL" id="BAAAEO010000003">
    <property type="protein sequence ID" value="GAA0553162.1"/>
    <property type="molecule type" value="Genomic_DNA"/>
</dbReference>
<evidence type="ECO:0000313" key="2">
    <source>
        <dbReference type="EMBL" id="GAA0553162.1"/>
    </source>
</evidence>
<dbReference type="PANTHER" id="PTHR31600:SF2">
    <property type="entry name" value="GAMETE ENRICHED GENE 10 PROTEIN-RELATED"/>
    <property type="match status" value="1"/>
</dbReference>
<evidence type="ECO:0000259" key="1">
    <source>
        <dbReference type="PROSITE" id="PS50112"/>
    </source>
</evidence>
<organism evidence="2 3">
    <name type="scientific">Rheinheimera aquimaris</name>
    <dbReference type="NCBI Taxonomy" id="412437"/>
    <lineage>
        <taxon>Bacteria</taxon>
        <taxon>Pseudomonadati</taxon>
        <taxon>Pseudomonadota</taxon>
        <taxon>Gammaproteobacteria</taxon>
        <taxon>Chromatiales</taxon>
        <taxon>Chromatiaceae</taxon>
        <taxon>Rheinheimera</taxon>
    </lineage>
</organism>
<dbReference type="RefSeq" id="WP_226767100.1">
    <property type="nucleotide sequence ID" value="NZ_BAAAEO010000003.1"/>
</dbReference>
<dbReference type="NCBIfam" id="TIGR00229">
    <property type="entry name" value="sensory_box"/>
    <property type="match status" value="1"/>
</dbReference>
<evidence type="ECO:0000313" key="3">
    <source>
        <dbReference type="Proteomes" id="UP001501169"/>
    </source>
</evidence>
<sequence length="153" mass="16886">MDTFELSQLQDAIVNSAVDAIIVINQRGQICFFSPSAETLFGYSAAECLGHNVRMLMPEPFHSEHDTYLANYVSHGQSAKIIGIGRDVQGKRKDGSVFPMHLSVGEANTDNARYFVGICHDLTAYQASVKAHRRLRSIQDALLEAVVDGIIIY</sequence>
<comment type="caution">
    <text evidence="2">The sequence shown here is derived from an EMBL/GenBank/DDBJ whole genome shotgun (WGS) entry which is preliminary data.</text>
</comment>
<dbReference type="InterPro" id="IPR052994">
    <property type="entry name" value="Tiny_macrocysts_regulators"/>
</dbReference>
<dbReference type="SUPFAM" id="SSF55785">
    <property type="entry name" value="PYP-like sensor domain (PAS domain)"/>
    <property type="match status" value="1"/>
</dbReference>
<dbReference type="Pfam" id="PF00989">
    <property type="entry name" value="PAS"/>
    <property type="match status" value="1"/>
</dbReference>
<dbReference type="PROSITE" id="PS50112">
    <property type="entry name" value="PAS"/>
    <property type="match status" value="1"/>
</dbReference>
<name>A0ABN1DW05_9GAMM</name>
<proteinExistence type="predicted"/>
<dbReference type="InterPro" id="IPR000014">
    <property type="entry name" value="PAS"/>
</dbReference>
<dbReference type="InterPro" id="IPR013767">
    <property type="entry name" value="PAS_fold"/>
</dbReference>